<dbReference type="InterPro" id="IPR003416">
    <property type="entry name" value="MgtC/SapB/SrpB/YhiD_fam"/>
</dbReference>
<comment type="subcellular location">
    <subcellularLocation>
        <location evidence="1">Cell membrane</location>
        <topology evidence="1">Multi-pass membrane protein</topology>
    </subcellularLocation>
</comment>
<feature type="transmembrane region" description="Helical" evidence="6">
    <location>
        <begin position="380"/>
        <end position="403"/>
    </location>
</feature>
<feature type="transmembrane region" description="Helical" evidence="6">
    <location>
        <begin position="321"/>
        <end position="339"/>
    </location>
</feature>
<feature type="transmembrane region" description="Helical" evidence="6">
    <location>
        <begin position="253"/>
        <end position="277"/>
    </location>
</feature>
<dbReference type="InterPro" id="IPR049177">
    <property type="entry name" value="MgtC_SapB_SrpB_YhiD_N"/>
</dbReference>
<keyword evidence="2" id="KW-1003">Cell membrane</keyword>
<feature type="transmembrane region" description="Helical" evidence="6">
    <location>
        <begin position="284"/>
        <end position="301"/>
    </location>
</feature>
<evidence type="ECO:0000313" key="10">
    <source>
        <dbReference type="Proteomes" id="UP000182573"/>
    </source>
</evidence>
<sequence length="433" mass="44627">MTVMSAIANTAVFGGIEGITIDPEILHLFIAGALGMLLGLEREWANKSAGIRTFTLTSLVGAAAMSLDERILLALGGALVLVQGGLLGIRGIVAQWTGDDGDLDSGLSLTTSTSLLVAYAVGILVGANHVLIGVIIGITSSFLLVLRRELHEFANQLSREEVRSAGEFAIISFVVYPLLPGGTYGPWDAIDPKLVWMLVIAVSGIGFVNYIVMQRYGSKGIAVTGFFGGLVNSTAVIGEIAGRAKNNAGITELAVGTILIADAAMAVRNLAIIVAFVPQSAVSVGLPLGLIAISGVALAYYDSDWEGDLELDFDSPFSSANALKFGVLFLVVLILTAGAQRIFGTAGFLITSFLSGIVSSGTTTTTAVTLTSTGQISPAVAAQGVLAGTLSSILVKIGFATSINRSLLAPVVRKSLYLSLIGIGGVVISVQLV</sequence>
<dbReference type="PANTHER" id="PTHR39084:SF1">
    <property type="entry name" value="DUF4010 DOMAIN-CONTAINING PROTEIN"/>
    <property type="match status" value="1"/>
</dbReference>
<evidence type="ECO:0000256" key="3">
    <source>
        <dbReference type="ARBA" id="ARBA00022692"/>
    </source>
</evidence>
<evidence type="ECO:0000256" key="2">
    <source>
        <dbReference type="ARBA" id="ARBA00022475"/>
    </source>
</evidence>
<organism evidence="9 10">
    <name type="scientific">Haloarcula vallismortis</name>
    <name type="common">Halobacterium vallismortis</name>
    <dbReference type="NCBI Taxonomy" id="28442"/>
    <lineage>
        <taxon>Archaea</taxon>
        <taxon>Methanobacteriati</taxon>
        <taxon>Methanobacteriota</taxon>
        <taxon>Stenosarchaea group</taxon>
        <taxon>Halobacteria</taxon>
        <taxon>Halobacteriales</taxon>
        <taxon>Haloarculaceae</taxon>
        <taxon>Haloarcula</taxon>
    </lineage>
</organism>
<evidence type="ECO:0000256" key="4">
    <source>
        <dbReference type="ARBA" id="ARBA00022989"/>
    </source>
</evidence>
<evidence type="ECO:0000313" key="9">
    <source>
        <dbReference type="EMBL" id="SDX33218.1"/>
    </source>
</evidence>
<keyword evidence="4 6" id="KW-1133">Transmembrane helix</keyword>
<dbReference type="GO" id="GO:0005886">
    <property type="term" value="C:plasma membrane"/>
    <property type="evidence" value="ECO:0007669"/>
    <property type="project" value="UniProtKB-SubCell"/>
</dbReference>
<feature type="domain" description="DUF4010" evidence="8">
    <location>
        <begin position="200"/>
        <end position="403"/>
    </location>
</feature>
<dbReference type="AlphaFoldDB" id="A0A1H3AUZ1"/>
<feature type="transmembrane region" description="Helical" evidence="6">
    <location>
        <begin position="116"/>
        <end position="145"/>
    </location>
</feature>
<accession>A0A1H3AUZ1</accession>
<evidence type="ECO:0000256" key="1">
    <source>
        <dbReference type="ARBA" id="ARBA00004651"/>
    </source>
</evidence>
<name>A0A1H3AUZ1_HALVA</name>
<dbReference type="PANTHER" id="PTHR39084">
    <property type="entry name" value="MEMBRANE PROTEIN-RELATED"/>
    <property type="match status" value="1"/>
</dbReference>
<evidence type="ECO:0000259" key="7">
    <source>
        <dbReference type="Pfam" id="PF02308"/>
    </source>
</evidence>
<dbReference type="Proteomes" id="UP000182573">
    <property type="component" value="Unassembled WGS sequence"/>
</dbReference>
<evidence type="ECO:0000259" key="8">
    <source>
        <dbReference type="Pfam" id="PF13194"/>
    </source>
</evidence>
<evidence type="ECO:0000256" key="5">
    <source>
        <dbReference type="ARBA" id="ARBA00023136"/>
    </source>
</evidence>
<dbReference type="Pfam" id="PF13194">
    <property type="entry name" value="DUF4010"/>
    <property type="match status" value="1"/>
</dbReference>
<dbReference type="PRINTS" id="PR01837">
    <property type="entry name" value="MGTCSAPBPROT"/>
</dbReference>
<feature type="transmembrane region" description="Helical" evidence="6">
    <location>
        <begin position="415"/>
        <end position="432"/>
    </location>
</feature>
<dbReference type="Pfam" id="PF02308">
    <property type="entry name" value="MgtC"/>
    <property type="match status" value="1"/>
</dbReference>
<dbReference type="InterPro" id="IPR025105">
    <property type="entry name" value="DUF4010"/>
</dbReference>
<protein>
    <submittedName>
        <fullName evidence="9">Uncharacterized membrane protein, DUF4010 family</fullName>
    </submittedName>
</protein>
<feature type="transmembrane region" description="Helical" evidence="6">
    <location>
        <begin position="194"/>
        <end position="213"/>
    </location>
</feature>
<feature type="transmembrane region" description="Helical" evidence="6">
    <location>
        <begin position="220"/>
        <end position="241"/>
    </location>
</feature>
<dbReference type="EMBL" id="FNOF01000031">
    <property type="protein sequence ID" value="SDX33218.1"/>
    <property type="molecule type" value="Genomic_DNA"/>
</dbReference>
<keyword evidence="5 6" id="KW-0472">Membrane</keyword>
<gene>
    <name evidence="9" type="ORF">SAMN05443574_1319</name>
</gene>
<proteinExistence type="predicted"/>
<keyword evidence="3 6" id="KW-0812">Transmembrane</keyword>
<feature type="domain" description="MgtC/SapB/SrpB/YhiD N-terminal" evidence="7">
    <location>
        <begin position="28"/>
        <end position="152"/>
    </location>
</feature>
<dbReference type="RefSeq" id="WP_170832152.1">
    <property type="nucleotide sequence ID" value="NZ_FNOF01000031.1"/>
</dbReference>
<evidence type="ECO:0000256" key="6">
    <source>
        <dbReference type="SAM" id="Phobius"/>
    </source>
</evidence>
<feature type="transmembrane region" description="Helical" evidence="6">
    <location>
        <begin position="346"/>
        <end position="368"/>
    </location>
</feature>
<reference evidence="9 10" key="1">
    <citation type="submission" date="2016-10" db="EMBL/GenBank/DDBJ databases">
        <authorList>
            <person name="de Groot N.N."/>
        </authorList>
    </citation>
    <scope>NUCLEOTIDE SEQUENCE [LARGE SCALE GENOMIC DNA]</scope>
    <source>
        <strain evidence="9 10">DSM 3756</strain>
    </source>
</reference>
<feature type="transmembrane region" description="Helical" evidence="6">
    <location>
        <begin position="71"/>
        <end position="96"/>
    </location>
</feature>
<feature type="transmembrane region" description="Helical" evidence="6">
    <location>
        <begin position="165"/>
        <end position="182"/>
    </location>
</feature>